<keyword evidence="8" id="KW-1185">Reference proteome</keyword>
<feature type="domain" description="SH2" evidence="5">
    <location>
        <begin position="370"/>
        <end position="458"/>
    </location>
</feature>
<keyword evidence="2 7" id="KW-0418">Kinase</keyword>
<dbReference type="PROSITE" id="PS50001">
    <property type="entry name" value="SH2"/>
    <property type="match status" value="1"/>
</dbReference>
<feature type="domain" description="Protein kinase" evidence="6">
    <location>
        <begin position="18"/>
        <end position="281"/>
    </location>
</feature>
<dbReference type="PANTHER" id="PTHR45756:SF1">
    <property type="entry name" value="PROTEIN KINASE DOMAIN CONTAINING PROTEIN"/>
    <property type="match status" value="1"/>
</dbReference>
<accession>A0A0A1UA56</accession>
<dbReference type="Gene3D" id="3.30.200.20">
    <property type="entry name" value="Phosphorylase Kinase, domain 1"/>
    <property type="match status" value="1"/>
</dbReference>
<evidence type="ECO:0000259" key="5">
    <source>
        <dbReference type="PROSITE" id="PS50001"/>
    </source>
</evidence>
<proteinExistence type="predicted"/>
<dbReference type="SUPFAM" id="SSF55550">
    <property type="entry name" value="SH2 domain"/>
    <property type="match status" value="1"/>
</dbReference>
<dbReference type="OrthoDB" id="339325at2759"/>
<dbReference type="GO" id="GO:0004713">
    <property type="term" value="F:protein tyrosine kinase activity"/>
    <property type="evidence" value="ECO:0007669"/>
    <property type="project" value="UniProtKB-KW"/>
</dbReference>
<dbReference type="InterPro" id="IPR001245">
    <property type="entry name" value="Ser-Thr/Tyr_kinase_cat_dom"/>
</dbReference>
<keyword evidence="3" id="KW-0829">Tyrosine-protein kinase</keyword>
<dbReference type="InterPro" id="IPR036860">
    <property type="entry name" value="SH2_dom_sf"/>
</dbReference>
<dbReference type="InterPro" id="IPR000719">
    <property type="entry name" value="Prot_kinase_dom"/>
</dbReference>
<dbReference type="Proteomes" id="UP000014680">
    <property type="component" value="Unassembled WGS sequence"/>
</dbReference>
<dbReference type="EMBL" id="KB206537">
    <property type="protein sequence ID" value="ELP90041.1"/>
    <property type="molecule type" value="Genomic_DNA"/>
</dbReference>
<evidence type="ECO:0000256" key="3">
    <source>
        <dbReference type="ARBA" id="ARBA00023137"/>
    </source>
</evidence>
<evidence type="ECO:0000313" key="8">
    <source>
        <dbReference type="Proteomes" id="UP000014680"/>
    </source>
</evidence>
<sequence>MKNFKDGAPTLHPEDILYDEKDVINDGPFGKVYKGLSNGLPVAIKRAHKQELTPEERANCLKEIALMKKVFHPNIVLFMGACEQTNNVMLVTELLSCNLAQLLYTPEQIPESMRVTLTPDIKLRMCVEMALGISWLNNVVGVVDVNVDIHNFLVDSHLTIKVDAFAFASFLPEANSLVSKSLPVYVSNDEYDAKKPTFASNVYALALIFWQTFSQKPLFEEYKTKGIEAFITDVVKGGVRPQVKPYVPESIVPLIESMWSQDPEKRPGSSVVVKTLQNAVLVNALSDHDALEWWESKFNNEKTGGIRLEMDKPLFFNTIAKDLAIKIPKEDPIYKIFEETNVTPTSFQKSIKFFGKYYNSQFVTKELLDLFHQDYFTFESSREVVESWLDNRTDGYFVVRTSTRSPDAPFVISYNFKGAYKHNRVVRMSFEETDVRYKTVNILTQKEIFATTVVELVDKCIKEGLVKVACPFEKCKQNKYDD</sequence>
<dbReference type="RefSeq" id="XP_004256812.1">
    <property type="nucleotide sequence ID" value="XM_004256764.1"/>
</dbReference>
<dbReference type="InterPro" id="IPR053215">
    <property type="entry name" value="TKL_Ser/Thr_kinase"/>
</dbReference>
<evidence type="ECO:0000313" key="7">
    <source>
        <dbReference type="EMBL" id="ELP90041.1"/>
    </source>
</evidence>
<dbReference type="Pfam" id="PF07714">
    <property type="entry name" value="PK_Tyr_Ser-Thr"/>
    <property type="match status" value="1"/>
</dbReference>
<protein>
    <submittedName>
        <fullName evidence="7">Proto-oncogene tyrosine protein kinase FER, putative</fullName>
    </submittedName>
</protein>
<dbReference type="GO" id="GO:0005524">
    <property type="term" value="F:ATP binding"/>
    <property type="evidence" value="ECO:0007669"/>
    <property type="project" value="InterPro"/>
</dbReference>
<dbReference type="InterPro" id="IPR000980">
    <property type="entry name" value="SH2"/>
</dbReference>
<evidence type="ECO:0000256" key="4">
    <source>
        <dbReference type="PROSITE-ProRule" id="PRU00191"/>
    </source>
</evidence>
<dbReference type="KEGG" id="eiv:EIN_403750"/>
<keyword evidence="4" id="KW-0727">SH2 domain</keyword>
<organism evidence="7 8">
    <name type="scientific">Entamoeba invadens IP1</name>
    <dbReference type="NCBI Taxonomy" id="370355"/>
    <lineage>
        <taxon>Eukaryota</taxon>
        <taxon>Amoebozoa</taxon>
        <taxon>Evosea</taxon>
        <taxon>Archamoebae</taxon>
        <taxon>Mastigamoebida</taxon>
        <taxon>Entamoebidae</taxon>
        <taxon>Entamoeba</taxon>
    </lineage>
</organism>
<evidence type="ECO:0000259" key="6">
    <source>
        <dbReference type="PROSITE" id="PS50011"/>
    </source>
</evidence>
<dbReference type="VEuPathDB" id="AmoebaDB:EIN_403750"/>
<name>A0A0A1UA56_ENTIV</name>
<evidence type="ECO:0000256" key="2">
    <source>
        <dbReference type="ARBA" id="ARBA00022777"/>
    </source>
</evidence>
<dbReference type="SUPFAM" id="SSF56112">
    <property type="entry name" value="Protein kinase-like (PK-like)"/>
    <property type="match status" value="1"/>
</dbReference>
<keyword evidence="1" id="KW-0808">Transferase</keyword>
<dbReference type="GeneID" id="14889089"/>
<evidence type="ECO:0000256" key="1">
    <source>
        <dbReference type="ARBA" id="ARBA00022679"/>
    </source>
</evidence>
<dbReference type="Gene3D" id="1.10.510.10">
    <property type="entry name" value="Transferase(Phosphotransferase) domain 1"/>
    <property type="match status" value="1"/>
</dbReference>
<reference evidence="7 8" key="1">
    <citation type="submission" date="2012-10" db="EMBL/GenBank/DDBJ databases">
        <authorList>
            <person name="Zafar N."/>
            <person name="Inman J."/>
            <person name="Hall N."/>
            <person name="Lorenzi H."/>
            <person name="Caler E."/>
        </authorList>
    </citation>
    <scope>NUCLEOTIDE SEQUENCE [LARGE SCALE GENOMIC DNA]</scope>
    <source>
        <strain evidence="7 8">IP1</strain>
    </source>
</reference>
<dbReference type="PANTHER" id="PTHR45756">
    <property type="entry name" value="PALMITOYLTRANSFERASE"/>
    <property type="match status" value="1"/>
</dbReference>
<dbReference type="AlphaFoldDB" id="A0A0A1UA56"/>
<dbReference type="PROSITE" id="PS50011">
    <property type="entry name" value="PROTEIN_KINASE_DOM"/>
    <property type="match status" value="1"/>
</dbReference>
<gene>
    <name evidence="7" type="ORF">EIN_403750</name>
</gene>
<dbReference type="InterPro" id="IPR011009">
    <property type="entry name" value="Kinase-like_dom_sf"/>
</dbReference>
<dbReference type="Gene3D" id="3.30.505.10">
    <property type="entry name" value="SH2 domain"/>
    <property type="match status" value="1"/>
</dbReference>